<keyword evidence="3" id="KW-1185">Reference proteome</keyword>
<accession>J3MRR0</accession>
<dbReference type="Proteomes" id="UP000006038">
    <property type="component" value="Chromosome 8"/>
</dbReference>
<dbReference type="HOGENOM" id="CLU_073964_0_0_1"/>
<dbReference type="KEGG" id="obr:102709863"/>
<dbReference type="eggNOG" id="ENOG502RXR6">
    <property type="taxonomic scope" value="Eukaryota"/>
</dbReference>
<feature type="coiled-coil region" evidence="1">
    <location>
        <begin position="36"/>
        <end position="91"/>
    </location>
</feature>
<protein>
    <submittedName>
        <fullName evidence="2">Uncharacterized protein</fullName>
    </submittedName>
</protein>
<dbReference type="Gramene" id="OB08G17890.1">
    <property type="protein sequence ID" value="OB08G17890.1"/>
    <property type="gene ID" value="OB08G17890"/>
</dbReference>
<dbReference type="PANTHER" id="PTHR34807:SF3">
    <property type="entry name" value="OS08G0270800 PROTEIN"/>
    <property type="match status" value="1"/>
</dbReference>
<name>J3MRR0_ORYBR</name>
<dbReference type="STRING" id="4533.J3MRR0"/>
<dbReference type="RefSeq" id="XP_006659262.1">
    <property type="nucleotide sequence ID" value="XM_006659199.3"/>
</dbReference>
<reference evidence="2" key="2">
    <citation type="submission" date="2013-04" db="UniProtKB">
        <authorList>
            <consortium name="EnsemblPlants"/>
        </authorList>
    </citation>
    <scope>IDENTIFICATION</scope>
</reference>
<dbReference type="EnsemblPlants" id="OB08G17890.1">
    <property type="protein sequence ID" value="OB08G17890.1"/>
    <property type="gene ID" value="OB08G17890"/>
</dbReference>
<sequence>MRKAKVVLAQPAARAPPSPLLPRHVRGGAVGVGEEVYRARAKFKNLLQDYEELLKETHAKKKRLQVEKLKKQKLLAEVKFLRSRYRSMSENPSQTFVYRVKNPALPPTLQHNGWVHGDEHQTFQAIGSPSKGPSAHRRLKSAPRTSPVIDLNEACQPSSEEMEELHGYQQPVRAGKVMKYPMEDDGATGAGPSNAKMAAFWDARSAASRAGKRKISWQDQLALRV</sequence>
<reference evidence="2" key="1">
    <citation type="journal article" date="2013" name="Nat. Commun.">
        <title>Whole-genome sequencing of Oryza brachyantha reveals mechanisms underlying Oryza genome evolution.</title>
        <authorList>
            <person name="Chen J."/>
            <person name="Huang Q."/>
            <person name="Gao D."/>
            <person name="Wang J."/>
            <person name="Lang Y."/>
            <person name="Liu T."/>
            <person name="Li B."/>
            <person name="Bai Z."/>
            <person name="Luis Goicoechea J."/>
            <person name="Liang C."/>
            <person name="Chen C."/>
            <person name="Zhang W."/>
            <person name="Sun S."/>
            <person name="Liao Y."/>
            <person name="Zhang X."/>
            <person name="Yang L."/>
            <person name="Song C."/>
            <person name="Wang M."/>
            <person name="Shi J."/>
            <person name="Liu G."/>
            <person name="Liu J."/>
            <person name="Zhou H."/>
            <person name="Zhou W."/>
            <person name="Yu Q."/>
            <person name="An N."/>
            <person name="Chen Y."/>
            <person name="Cai Q."/>
            <person name="Wang B."/>
            <person name="Liu B."/>
            <person name="Min J."/>
            <person name="Huang Y."/>
            <person name="Wu H."/>
            <person name="Li Z."/>
            <person name="Zhang Y."/>
            <person name="Yin Y."/>
            <person name="Song W."/>
            <person name="Jiang J."/>
            <person name="Jackson S.A."/>
            <person name="Wing R.A."/>
            <person name="Wang J."/>
            <person name="Chen M."/>
        </authorList>
    </citation>
    <scope>NUCLEOTIDE SEQUENCE [LARGE SCALE GENOMIC DNA]</scope>
    <source>
        <strain evidence="2">cv. IRGC 101232</strain>
    </source>
</reference>
<keyword evidence="1" id="KW-0175">Coiled coil</keyword>
<dbReference type="OMA" id="DTEAMRH"/>
<organism evidence="2">
    <name type="scientific">Oryza brachyantha</name>
    <name type="common">malo sina</name>
    <dbReference type="NCBI Taxonomy" id="4533"/>
    <lineage>
        <taxon>Eukaryota</taxon>
        <taxon>Viridiplantae</taxon>
        <taxon>Streptophyta</taxon>
        <taxon>Embryophyta</taxon>
        <taxon>Tracheophyta</taxon>
        <taxon>Spermatophyta</taxon>
        <taxon>Magnoliopsida</taxon>
        <taxon>Liliopsida</taxon>
        <taxon>Poales</taxon>
        <taxon>Poaceae</taxon>
        <taxon>BOP clade</taxon>
        <taxon>Oryzoideae</taxon>
        <taxon>Oryzeae</taxon>
        <taxon>Oryzinae</taxon>
        <taxon>Oryza</taxon>
    </lineage>
</organism>
<gene>
    <name evidence="2" type="primary">LOC102709863</name>
</gene>
<evidence type="ECO:0000313" key="3">
    <source>
        <dbReference type="Proteomes" id="UP000006038"/>
    </source>
</evidence>
<dbReference type="OrthoDB" id="993453at2759"/>
<dbReference type="PANTHER" id="PTHR34807">
    <property type="entry name" value="OS08G0270800 PROTEIN"/>
    <property type="match status" value="1"/>
</dbReference>
<dbReference type="GeneID" id="102709863"/>
<dbReference type="AlphaFoldDB" id="J3MRR0"/>
<evidence type="ECO:0000256" key="1">
    <source>
        <dbReference type="SAM" id="Coils"/>
    </source>
</evidence>
<evidence type="ECO:0000313" key="2">
    <source>
        <dbReference type="EnsemblPlants" id="OB08G17890.1"/>
    </source>
</evidence>
<proteinExistence type="predicted"/>